<evidence type="ECO:0000256" key="1">
    <source>
        <dbReference type="SAM" id="MobiDB-lite"/>
    </source>
</evidence>
<organism evidence="2 3">
    <name type="scientific">Trema orientale</name>
    <name type="common">Charcoal tree</name>
    <name type="synonym">Celtis orientalis</name>
    <dbReference type="NCBI Taxonomy" id="63057"/>
    <lineage>
        <taxon>Eukaryota</taxon>
        <taxon>Viridiplantae</taxon>
        <taxon>Streptophyta</taxon>
        <taxon>Embryophyta</taxon>
        <taxon>Tracheophyta</taxon>
        <taxon>Spermatophyta</taxon>
        <taxon>Magnoliopsida</taxon>
        <taxon>eudicotyledons</taxon>
        <taxon>Gunneridae</taxon>
        <taxon>Pentapetalae</taxon>
        <taxon>rosids</taxon>
        <taxon>fabids</taxon>
        <taxon>Rosales</taxon>
        <taxon>Cannabaceae</taxon>
        <taxon>Trema</taxon>
    </lineage>
</organism>
<comment type="caution">
    <text evidence="2">The sequence shown here is derived from an EMBL/GenBank/DDBJ whole genome shotgun (WGS) entry which is preliminary data.</text>
</comment>
<dbReference type="AlphaFoldDB" id="A0A2P5ENZ8"/>
<protein>
    <submittedName>
        <fullName evidence="2">Uncharacterized protein</fullName>
    </submittedName>
</protein>
<proteinExistence type="predicted"/>
<accession>A0A2P5ENZ8</accession>
<feature type="compositionally biased region" description="Basic residues" evidence="1">
    <location>
        <begin position="91"/>
        <end position="106"/>
    </location>
</feature>
<keyword evidence="3" id="KW-1185">Reference proteome</keyword>
<evidence type="ECO:0000313" key="3">
    <source>
        <dbReference type="Proteomes" id="UP000237000"/>
    </source>
</evidence>
<reference evidence="3" key="1">
    <citation type="submission" date="2016-06" db="EMBL/GenBank/DDBJ databases">
        <title>Parallel loss of symbiosis genes in relatives of nitrogen-fixing non-legume Parasponia.</title>
        <authorList>
            <person name="Van Velzen R."/>
            <person name="Holmer R."/>
            <person name="Bu F."/>
            <person name="Rutten L."/>
            <person name="Van Zeijl A."/>
            <person name="Liu W."/>
            <person name="Santuari L."/>
            <person name="Cao Q."/>
            <person name="Sharma T."/>
            <person name="Shen D."/>
            <person name="Roswanjaya Y."/>
            <person name="Wardhani T."/>
            <person name="Kalhor M.S."/>
            <person name="Jansen J."/>
            <person name="Van den Hoogen J."/>
            <person name="Gungor B."/>
            <person name="Hartog M."/>
            <person name="Hontelez J."/>
            <person name="Verver J."/>
            <person name="Yang W.-C."/>
            <person name="Schijlen E."/>
            <person name="Repin R."/>
            <person name="Schilthuizen M."/>
            <person name="Schranz E."/>
            <person name="Heidstra R."/>
            <person name="Miyata K."/>
            <person name="Fedorova E."/>
            <person name="Kohlen W."/>
            <person name="Bisseling T."/>
            <person name="Smit S."/>
            <person name="Geurts R."/>
        </authorList>
    </citation>
    <scope>NUCLEOTIDE SEQUENCE [LARGE SCALE GENOMIC DNA]</scope>
    <source>
        <strain evidence="3">cv. RG33-2</strain>
    </source>
</reference>
<dbReference type="EMBL" id="JXTC01000119">
    <property type="protein sequence ID" value="PON87266.1"/>
    <property type="molecule type" value="Genomic_DNA"/>
</dbReference>
<feature type="region of interest" description="Disordered" evidence="1">
    <location>
        <begin position="77"/>
        <end position="130"/>
    </location>
</feature>
<evidence type="ECO:0000313" key="2">
    <source>
        <dbReference type="EMBL" id="PON87266.1"/>
    </source>
</evidence>
<sequence length="151" mass="16426">MERDKLQSFQISKSSNLIAGPKILVNNNNVIYDAELDILVSIVESDSLEKKKGIGSLSKETGADVSPLILPAVSRVGPVLQDQDEPTTSTKLRKPNLKTLAHKKRSSSNSSRENLAAKRKIEAGGSLSEMEKKQRQVLVENMNVLSAQAVS</sequence>
<dbReference type="Proteomes" id="UP000237000">
    <property type="component" value="Unassembled WGS sequence"/>
</dbReference>
<name>A0A2P5ENZ8_TREOI</name>
<gene>
    <name evidence="2" type="ORF">TorRG33x02_169020</name>
</gene>
<dbReference type="InParanoid" id="A0A2P5ENZ8"/>